<dbReference type="EMBL" id="JBFSOO010000003">
    <property type="protein sequence ID" value="MEZ6852903.1"/>
    <property type="molecule type" value="Genomic_DNA"/>
</dbReference>
<evidence type="ECO:0000256" key="1">
    <source>
        <dbReference type="SAM" id="Phobius"/>
    </source>
</evidence>
<dbReference type="Proteomes" id="UP001568358">
    <property type="component" value="Unassembled WGS sequence"/>
</dbReference>
<feature type="transmembrane region" description="Helical" evidence="1">
    <location>
        <begin position="83"/>
        <end position="106"/>
    </location>
</feature>
<dbReference type="RefSeq" id="WP_020002105.1">
    <property type="nucleotide sequence ID" value="NZ_CP192219.1"/>
</dbReference>
<comment type="caution">
    <text evidence="3">The sequence shown here is derived from an EMBL/GenBank/DDBJ whole genome shotgun (WGS) entry which is preliminary data.</text>
</comment>
<dbReference type="AlphaFoldDB" id="A0A8G2C919"/>
<keyword evidence="1" id="KW-0812">Transmembrane</keyword>
<reference evidence="2 5" key="2">
    <citation type="submission" date="2024-07" db="EMBL/GenBank/DDBJ databases">
        <title>Active virus-host system and metabolic interactions in a Lokiarchaeon culture.</title>
        <authorList>
            <person name="Ponce Toledo R.I."/>
            <person name="Rodrigues Oliveira T."/>
            <person name="Schleper C."/>
        </authorList>
    </citation>
    <scope>NUCLEOTIDE SEQUENCE [LARGE SCALE GENOMIC DNA]</scope>
    <source>
        <strain evidence="2 5">B35</strain>
    </source>
</reference>
<evidence type="ECO:0000313" key="3">
    <source>
        <dbReference type="EMBL" id="SHI78731.1"/>
    </source>
</evidence>
<name>A0A8G2C919_9BACT</name>
<feature type="transmembrane region" description="Helical" evidence="1">
    <location>
        <begin position="51"/>
        <end position="71"/>
    </location>
</feature>
<protein>
    <recommendedName>
        <fullName evidence="6">Cytochrome b561 domain-containing protein</fullName>
    </recommendedName>
</protein>
<gene>
    <name evidence="2" type="ORF">AB2Z07_05045</name>
    <name evidence="3" type="ORF">SAMN05660830_00991</name>
</gene>
<accession>A0A8G2C919</accession>
<dbReference type="Gene3D" id="1.20.120.1770">
    <property type="match status" value="1"/>
</dbReference>
<dbReference type="Proteomes" id="UP000184001">
    <property type="component" value="Unassembled WGS sequence"/>
</dbReference>
<reference evidence="3 4" key="1">
    <citation type="submission" date="2016-11" db="EMBL/GenBank/DDBJ databases">
        <authorList>
            <person name="Varghese N."/>
            <person name="Submissions S."/>
        </authorList>
    </citation>
    <scope>NUCLEOTIDE SEQUENCE [LARGE SCALE GENOMIC DNA]</scope>
    <source>
        <strain evidence="3 4">DSM 17919</strain>
    </source>
</reference>
<keyword evidence="1" id="KW-1133">Transmembrane helix</keyword>
<evidence type="ECO:0008006" key="6">
    <source>
        <dbReference type="Google" id="ProtNLM"/>
    </source>
</evidence>
<organism evidence="3 4">
    <name type="scientific">Halodesulfovibrio aestuarii</name>
    <dbReference type="NCBI Taxonomy" id="126333"/>
    <lineage>
        <taxon>Bacteria</taxon>
        <taxon>Pseudomonadati</taxon>
        <taxon>Thermodesulfobacteriota</taxon>
        <taxon>Desulfovibrionia</taxon>
        <taxon>Desulfovibrionales</taxon>
        <taxon>Desulfovibrionaceae</taxon>
        <taxon>Halodesulfovibrio</taxon>
    </lineage>
</organism>
<evidence type="ECO:0000313" key="4">
    <source>
        <dbReference type="Proteomes" id="UP000184001"/>
    </source>
</evidence>
<evidence type="ECO:0000313" key="5">
    <source>
        <dbReference type="Proteomes" id="UP001568358"/>
    </source>
</evidence>
<sequence>MIQEAKLYLYIHPVIQLLGTIFGYFALLWGLKRFLIAHGKMKLVFPWKQHVLYGKIATSLWLVGLAFGVYFTREEWQYCRITGAHYTLGVIAFLFVLGTFLTGYWMELFKKKRVYLSVTHGLLGVLLCILVFLQIVTGVQVLSLFLW</sequence>
<proteinExistence type="predicted"/>
<feature type="transmembrane region" description="Helical" evidence="1">
    <location>
        <begin position="7"/>
        <end position="31"/>
    </location>
</feature>
<feature type="transmembrane region" description="Helical" evidence="1">
    <location>
        <begin position="118"/>
        <end position="146"/>
    </location>
</feature>
<dbReference type="EMBL" id="FQZR01000002">
    <property type="protein sequence ID" value="SHI78731.1"/>
    <property type="molecule type" value="Genomic_DNA"/>
</dbReference>
<evidence type="ECO:0000313" key="2">
    <source>
        <dbReference type="EMBL" id="MEZ6852903.1"/>
    </source>
</evidence>
<keyword evidence="1" id="KW-0472">Membrane</keyword>
<keyword evidence="5" id="KW-1185">Reference proteome</keyword>